<dbReference type="STRING" id="1120976.SAMN03080606_01135"/>
<reference evidence="1 2" key="1">
    <citation type="submission" date="2016-10" db="EMBL/GenBank/DDBJ databases">
        <authorList>
            <person name="de Groot N.N."/>
        </authorList>
    </citation>
    <scope>NUCLEOTIDE SEQUENCE [LARGE SCALE GENOMIC DNA]</scope>
    <source>
        <strain evidence="1 2">DSM 18978</strain>
    </source>
</reference>
<gene>
    <name evidence="1" type="ORF">SAMN03080606_01135</name>
</gene>
<sequence>MKVRINTSLSGLNFSYKKGEEVDMEERKAKEWIKAGVAVEVKVQEATKKTANNASKSKSDG</sequence>
<organism evidence="1 2">
    <name type="scientific">Alkaliphilus peptidifermentans DSM 18978</name>
    <dbReference type="NCBI Taxonomy" id="1120976"/>
    <lineage>
        <taxon>Bacteria</taxon>
        <taxon>Bacillati</taxon>
        <taxon>Bacillota</taxon>
        <taxon>Clostridia</taxon>
        <taxon>Peptostreptococcales</taxon>
        <taxon>Natronincolaceae</taxon>
        <taxon>Alkaliphilus</taxon>
    </lineage>
</organism>
<dbReference type="Proteomes" id="UP000198636">
    <property type="component" value="Unassembled WGS sequence"/>
</dbReference>
<name>A0A1G5EEK7_9FIRM</name>
<proteinExistence type="predicted"/>
<accession>A0A1G5EEK7</accession>
<keyword evidence="2" id="KW-1185">Reference proteome</keyword>
<dbReference type="RefSeq" id="WP_091540978.1">
    <property type="nucleotide sequence ID" value="NZ_FMUS01000005.1"/>
</dbReference>
<dbReference type="AlphaFoldDB" id="A0A1G5EEK7"/>
<evidence type="ECO:0000313" key="2">
    <source>
        <dbReference type="Proteomes" id="UP000198636"/>
    </source>
</evidence>
<dbReference type="EMBL" id="FMUS01000005">
    <property type="protein sequence ID" value="SCY25386.1"/>
    <property type="molecule type" value="Genomic_DNA"/>
</dbReference>
<protein>
    <submittedName>
        <fullName evidence="1">Uncharacterized protein</fullName>
    </submittedName>
</protein>
<evidence type="ECO:0000313" key="1">
    <source>
        <dbReference type="EMBL" id="SCY25386.1"/>
    </source>
</evidence>